<name>A0ABQ6HQE6_9MICO</name>
<feature type="region of interest" description="Disordered" evidence="1">
    <location>
        <begin position="110"/>
        <end position="136"/>
    </location>
</feature>
<keyword evidence="3" id="KW-1185">Reference proteome</keyword>
<feature type="region of interest" description="Disordered" evidence="1">
    <location>
        <begin position="27"/>
        <end position="63"/>
    </location>
</feature>
<evidence type="ECO:0000313" key="3">
    <source>
        <dbReference type="Proteomes" id="UP001157109"/>
    </source>
</evidence>
<gene>
    <name evidence="2" type="ORF">GCM10025862_19250</name>
</gene>
<evidence type="ECO:0000256" key="1">
    <source>
        <dbReference type="SAM" id="MobiDB-lite"/>
    </source>
</evidence>
<proteinExistence type="predicted"/>
<sequence>MQHALYEVWQSPTLAKQGVMILRTRPTDLETSPPLPDVSHLPTAKERGQAIAHARAGVEHPRQGPHAFVTMMVKPTDRQRDSYVRSTCKCRQDSRRMGYLYDALKKRKRPGRPVDINIPRSRRHSTIAAPYDPSME</sequence>
<dbReference type="EMBL" id="BSUJ01000001">
    <property type="protein sequence ID" value="GMA19904.1"/>
    <property type="molecule type" value="Genomic_DNA"/>
</dbReference>
<evidence type="ECO:0000313" key="2">
    <source>
        <dbReference type="EMBL" id="GMA19904.1"/>
    </source>
</evidence>
<reference evidence="3" key="1">
    <citation type="journal article" date="2019" name="Int. J. Syst. Evol. Microbiol.">
        <title>The Global Catalogue of Microorganisms (GCM) 10K type strain sequencing project: providing services to taxonomists for standard genome sequencing and annotation.</title>
        <authorList>
            <consortium name="The Broad Institute Genomics Platform"/>
            <consortium name="The Broad Institute Genome Sequencing Center for Infectious Disease"/>
            <person name="Wu L."/>
            <person name="Ma J."/>
        </authorList>
    </citation>
    <scope>NUCLEOTIDE SEQUENCE [LARGE SCALE GENOMIC DNA]</scope>
    <source>
        <strain evidence="3">NBRC 105830</strain>
    </source>
</reference>
<comment type="caution">
    <text evidence="2">The sequence shown here is derived from an EMBL/GenBank/DDBJ whole genome shotgun (WGS) entry which is preliminary data.</text>
</comment>
<dbReference type="Proteomes" id="UP001157109">
    <property type="component" value="Unassembled WGS sequence"/>
</dbReference>
<protein>
    <submittedName>
        <fullName evidence="2">Uncharacterized protein</fullName>
    </submittedName>
</protein>
<accession>A0ABQ6HQE6</accession>
<organism evidence="2 3">
    <name type="scientific">Arsenicicoccus piscis</name>
    <dbReference type="NCBI Taxonomy" id="673954"/>
    <lineage>
        <taxon>Bacteria</taxon>
        <taxon>Bacillati</taxon>
        <taxon>Actinomycetota</taxon>
        <taxon>Actinomycetes</taxon>
        <taxon>Micrococcales</taxon>
        <taxon>Intrasporangiaceae</taxon>
        <taxon>Arsenicicoccus</taxon>
    </lineage>
</organism>